<accession>D9QLS6</accession>
<dbReference type="AlphaFoldDB" id="D9QLS6"/>
<dbReference type="RefSeq" id="WP_013268113.1">
    <property type="nucleotide sequence ID" value="NC_014375.1"/>
</dbReference>
<dbReference type="KEGG" id="bsb:Bresu_0695"/>
<evidence type="ECO:0008006" key="3">
    <source>
        <dbReference type="Google" id="ProtNLM"/>
    </source>
</evidence>
<reference evidence="2" key="1">
    <citation type="journal article" date="2011" name="J. Bacteriol.">
        <title>Genome sequences of eight morphologically diverse alphaproteobacteria.</title>
        <authorList>
            <consortium name="US DOE Joint Genome Institute"/>
            <person name="Brown P.J."/>
            <person name="Kysela D.T."/>
            <person name="Buechlein A."/>
            <person name="Hemmerich C."/>
            <person name="Brun Y.V."/>
        </authorList>
    </citation>
    <scope>NUCLEOTIDE SEQUENCE [LARGE SCALE GENOMIC DNA]</scope>
    <source>
        <strain evidence="2">ATCC 15264 / DSM 4735 / LMG 14903 / NBRC 16000 / CB 81</strain>
    </source>
</reference>
<dbReference type="HOGENOM" id="CLU_914224_0_0_5"/>
<dbReference type="OrthoDB" id="7549698at2"/>
<name>D9QLS6_BRESC</name>
<keyword evidence="2" id="KW-1185">Reference proteome</keyword>
<evidence type="ECO:0000313" key="2">
    <source>
        <dbReference type="Proteomes" id="UP000002696"/>
    </source>
</evidence>
<gene>
    <name evidence="1" type="ordered locus">Bresu_0695</name>
</gene>
<sequence length="304" mass="32027">MPKRTDAARAAWLNERLALSFIRTSRTWIDDDLLSALLVAGVLSSNVEPAGATTSDVTESGALSDDLRRPVNAMSVAQSLGMADETARSKLAALVRKGTLQKQGDGLILSAATVSSPPLGQAMGAFGAAVAQFVAGLSNARVYEMETRELAPLNPVLGGLAVRLCTAHILRWIEHARSLNPSIGLPGLYVLLSLGHAVGGSLRLPATHSRVADGLSPTPGMEAVTIASVARVTGLPHETLRRHALKLQALGLVTREGHRCDLALENPAVTKDWAALRDQTGARCEHLVTKLGLAGIVVERDRAT</sequence>
<dbReference type="EMBL" id="CP002102">
    <property type="protein sequence ID" value="ADL00010.1"/>
    <property type="molecule type" value="Genomic_DNA"/>
</dbReference>
<dbReference type="BioCyc" id="BSUB633149:G1GM8-696-MONOMER"/>
<dbReference type="InParanoid" id="D9QLS6"/>
<proteinExistence type="predicted"/>
<protein>
    <recommendedName>
        <fullName evidence="3">HTH iclR-type domain-containing protein</fullName>
    </recommendedName>
</protein>
<dbReference type="STRING" id="633149.Bresu_0695"/>
<dbReference type="Proteomes" id="UP000002696">
    <property type="component" value="Chromosome"/>
</dbReference>
<organism evidence="1 2">
    <name type="scientific">Brevundimonas subvibrioides (strain ATCC 15264 / DSM 4735 / LMG 14903 / NBRC 16000 / CB 81)</name>
    <name type="common">Caulobacter subvibrioides</name>
    <dbReference type="NCBI Taxonomy" id="633149"/>
    <lineage>
        <taxon>Bacteria</taxon>
        <taxon>Pseudomonadati</taxon>
        <taxon>Pseudomonadota</taxon>
        <taxon>Alphaproteobacteria</taxon>
        <taxon>Caulobacterales</taxon>
        <taxon>Caulobacteraceae</taxon>
        <taxon>Brevundimonas</taxon>
    </lineage>
</organism>
<evidence type="ECO:0000313" key="1">
    <source>
        <dbReference type="EMBL" id="ADL00010.1"/>
    </source>
</evidence>